<accession>A0A6L8T685</accession>
<dbReference type="RefSeq" id="WP_118567140.1">
    <property type="nucleotide sequence ID" value="NZ_JANGDT010000066.1"/>
</dbReference>
<sequence>MAKIIEVTAENKIDTRLFDSLLKEYRSAYEQKQKLHDLVIKSILSGAKKHHLEFGELEEVDDEGLFQFLQPNVLNPVLLHFKAKESGILIETSIFISKNSSHETVSINSVFTRKTDGHLECCMKDGSWKRIYSDYVEYSIENRYKKQLWNICCAKNGGNPLSDKNFAHICVKNSKLLLLSDLLHMLRVSDKELNSPEASIILKPNPKYCRLGFAVSQQGDELVLSRYIGRDDLLLFLGKDQPSYSYEEAVFSTPDTQKMAAIVRRLTDHYPKDVPVFTFPVSENIYYEFCYDKNLSDNGAIYFDKFNAGGEVCEVGKKDMVKVEEMYSLIEKLLLLPDSQ</sequence>
<evidence type="ECO:0000313" key="2">
    <source>
        <dbReference type="Proteomes" id="UP000477285"/>
    </source>
</evidence>
<dbReference type="Proteomes" id="UP000477285">
    <property type="component" value="Unassembled WGS sequence"/>
</dbReference>
<protein>
    <submittedName>
        <fullName evidence="1">Uncharacterized protein</fullName>
    </submittedName>
</protein>
<name>A0A6L8T685_9FIRM</name>
<comment type="caution">
    <text evidence="1">The sequence shown here is derived from an EMBL/GenBank/DDBJ whole genome shotgun (WGS) entry which is preliminary data.</text>
</comment>
<organism evidence="1 2">
    <name type="scientific">Blautia wexlerae</name>
    <dbReference type="NCBI Taxonomy" id="418240"/>
    <lineage>
        <taxon>Bacteria</taxon>
        <taxon>Bacillati</taxon>
        <taxon>Bacillota</taxon>
        <taxon>Clostridia</taxon>
        <taxon>Lachnospirales</taxon>
        <taxon>Lachnospiraceae</taxon>
        <taxon>Blautia</taxon>
    </lineage>
</organism>
<dbReference type="AlphaFoldDB" id="A0A6L8T685"/>
<reference evidence="1 2" key="1">
    <citation type="journal article" date="2019" name="Nat. Med.">
        <title>A library of human gut bacterial isolates paired with longitudinal multiomics data enables mechanistic microbiome research.</title>
        <authorList>
            <person name="Poyet M."/>
            <person name="Groussin M."/>
            <person name="Gibbons S.M."/>
            <person name="Avila-Pacheco J."/>
            <person name="Jiang X."/>
            <person name="Kearney S.M."/>
            <person name="Perrotta A.R."/>
            <person name="Berdy B."/>
            <person name="Zhao S."/>
            <person name="Lieberman T.D."/>
            <person name="Swanson P.K."/>
            <person name="Smith M."/>
            <person name="Roesemann S."/>
            <person name="Alexander J.E."/>
            <person name="Rich S.A."/>
            <person name="Livny J."/>
            <person name="Vlamakis H."/>
            <person name="Clish C."/>
            <person name="Bullock K."/>
            <person name="Deik A."/>
            <person name="Scott J."/>
            <person name="Pierce K.A."/>
            <person name="Xavier R.J."/>
            <person name="Alm E.J."/>
        </authorList>
    </citation>
    <scope>NUCLEOTIDE SEQUENCE [LARGE SCALE GENOMIC DNA]</scope>
    <source>
        <strain evidence="1 2">BIOML-A1</strain>
    </source>
</reference>
<gene>
    <name evidence="1" type="ORF">GT728_18040</name>
</gene>
<dbReference type="EMBL" id="WWVQ01000065">
    <property type="protein sequence ID" value="MZL35024.1"/>
    <property type="molecule type" value="Genomic_DNA"/>
</dbReference>
<proteinExistence type="predicted"/>
<evidence type="ECO:0000313" key="1">
    <source>
        <dbReference type="EMBL" id="MZL35024.1"/>
    </source>
</evidence>